<dbReference type="Pfam" id="PF13360">
    <property type="entry name" value="PQQ_2"/>
    <property type="match status" value="1"/>
</dbReference>
<name>A0ABV7TNX4_9RHOB</name>
<dbReference type="InterPro" id="IPR011047">
    <property type="entry name" value="Quinoprotein_ADH-like_sf"/>
</dbReference>
<evidence type="ECO:0000256" key="2">
    <source>
        <dbReference type="SAM" id="SignalP"/>
    </source>
</evidence>
<feature type="compositionally biased region" description="Basic and acidic residues" evidence="1">
    <location>
        <begin position="31"/>
        <end position="40"/>
    </location>
</feature>
<dbReference type="Gene3D" id="2.130.10.10">
    <property type="entry name" value="YVTN repeat-like/Quinoprotein amine dehydrogenase"/>
    <property type="match status" value="1"/>
</dbReference>
<reference evidence="5" key="1">
    <citation type="journal article" date="2019" name="Int. J. Syst. Evol. Microbiol.">
        <title>The Global Catalogue of Microorganisms (GCM) 10K type strain sequencing project: providing services to taxonomists for standard genome sequencing and annotation.</title>
        <authorList>
            <consortium name="The Broad Institute Genomics Platform"/>
            <consortium name="The Broad Institute Genome Sequencing Center for Infectious Disease"/>
            <person name="Wu L."/>
            <person name="Ma J."/>
        </authorList>
    </citation>
    <scope>NUCLEOTIDE SEQUENCE [LARGE SCALE GENOMIC DNA]</scope>
    <source>
        <strain evidence="5">KCTC 42911</strain>
    </source>
</reference>
<evidence type="ECO:0000259" key="3">
    <source>
        <dbReference type="Pfam" id="PF13360"/>
    </source>
</evidence>
<dbReference type="Proteomes" id="UP001595629">
    <property type="component" value="Unassembled WGS sequence"/>
</dbReference>
<dbReference type="EMBL" id="JBHRXI010000049">
    <property type="protein sequence ID" value="MFC3616700.1"/>
    <property type="molecule type" value="Genomic_DNA"/>
</dbReference>
<feature type="compositionally biased region" description="Polar residues" evidence="1">
    <location>
        <begin position="61"/>
        <end position="74"/>
    </location>
</feature>
<dbReference type="SMART" id="SM00564">
    <property type="entry name" value="PQQ"/>
    <property type="match status" value="4"/>
</dbReference>
<dbReference type="PANTHER" id="PTHR34512">
    <property type="entry name" value="CELL SURFACE PROTEIN"/>
    <property type="match status" value="1"/>
</dbReference>
<dbReference type="RefSeq" id="WP_386738018.1">
    <property type="nucleotide sequence ID" value="NZ_JBHRXI010000049.1"/>
</dbReference>
<evidence type="ECO:0000313" key="5">
    <source>
        <dbReference type="Proteomes" id="UP001595629"/>
    </source>
</evidence>
<dbReference type="PANTHER" id="PTHR34512:SF30">
    <property type="entry name" value="OUTER MEMBRANE PROTEIN ASSEMBLY FACTOR BAMB"/>
    <property type="match status" value="1"/>
</dbReference>
<dbReference type="InterPro" id="IPR018391">
    <property type="entry name" value="PQQ_b-propeller_rpt"/>
</dbReference>
<evidence type="ECO:0000313" key="4">
    <source>
        <dbReference type="EMBL" id="MFC3616700.1"/>
    </source>
</evidence>
<proteinExistence type="predicted"/>
<dbReference type="InterPro" id="IPR015943">
    <property type="entry name" value="WD40/YVTN_repeat-like_dom_sf"/>
</dbReference>
<dbReference type="InterPro" id="IPR002372">
    <property type="entry name" value="PQQ_rpt_dom"/>
</dbReference>
<feature type="domain" description="Pyrrolo-quinoline quinone repeat" evidence="3">
    <location>
        <begin position="125"/>
        <end position="361"/>
    </location>
</feature>
<gene>
    <name evidence="4" type="ORF">ACFORG_23405</name>
</gene>
<protein>
    <submittedName>
        <fullName evidence="4">PQQ-binding-like beta-propeller repeat protein</fullName>
    </submittedName>
</protein>
<keyword evidence="2" id="KW-0732">Signal</keyword>
<comment type="caution">
    <text evidence="4">The sequence shown here is derived from an EMBL/GenBank/DDBJ whole genome shotgun (WGS) entry which is preliminary data.</text>
</comment>
<accession>A0ABV7TNX4</accession>
<feature type="signal peptide" evidence="2">
    <location>
        <begin position="1"/>
        <end position="25"/>
    </location>
</feature>
<sequence length="443" mass="46243">MVDMSFPRIGLTLASAALMILTACAEREEILTGPREDIRPEGQSSTAPPEDGTGPRAISLGTPSTNSSWTQGIGSPSFRPSHPALRATPQRVWTTDIGEGDTRRTRITAEPVVGGGLIYTLDSGATVSAVSPQGGLVWQTNLIPPGESEGQATGGGLAYADGTLYVSSGFGRLTAIEARTGGIRWRQRLDATGSGKPTVRDGLLYLVAGDEIGWAIETKTGRIAWQTVATPSVGNVLGAPAPALGSELVVFGFGSGDVTANFRRGGVGRWNASVTGRSPGRAAARIGDVTGAPVISGSRVYIGNHSGRTVSFDMETGDRLWTMDEGALGPVWPVGDSVFFVSDRNRLLRVNAASGETIWATELPGFVKDKPRKRSTVFAHYGPILAGGRIVVASSDGRLRFFSAESGALSHQVEIPDGATSGPVVAGGTLYVVSTKGQLHAFR</sequence>
<organism evidence="4 5">
    <name type="scientific">Lutimaribacter marinistellae</name>
    <dbReference type="NCBI Taxonomy" id="1820329"/>
    <lineage>
        <taxon>Bacteria</taxon>
        <taxon>Pseudomonadati</taxon>
        <taxon>Pseudomonadota</taxon>
        <taxon>Alphaproteobacteria</taxon>
        <taxon>Rhodobacterales</taxon>
        <taxon>Roseobacteraceae</taxon>
        <taxon>Lutimaribacter</taxon>
    </lineage>
</organism>
<keyword evidence="5" id="KW-1185">Reference proteome</keyword>
<dbReference type="SUPFAM" id="SSF50998">
    <property type="entry name" value="Quinoprotein alcohol dehydrogenase-like"/>
    <property type="match status" value="1"/>
</dbReference>
<feature type="chain" id="PRO_5046320135" evidence="2">
    <location>
        <begin position="26"/>
        <end position="443"/>
    </location>
</feature>
<feature type="region of interest" description="Disordered" evidence="1">
    <location>
        <begin position="31"/>
        <end position="98"/>
    </location>
</feature>
<evidence type="ECO:0000256" key="1">
    <source>
        <dbReference type="SAM" id="MobiDB-lite"/>
    </source>
</evidence>